<dbReference type="PATRIC" id="fig|1398.22.peg.2394"/>
<dbReference type="InterPro" id="IPR010001">
    <property type="entry name" value="BofA"/>
</dbReference>
<keyword evidence="1" id="KW-0472">Membrane</keyword>
<protein>
    <submittedName>
        <fullName evidence="2">Putative sigma-K factor processing regulatory protein BofA</fullName>
    </submittedName>
</protein>
<feature type="transmembrane region" description="Helical" evidence="1">
    <location>
        <begin position="7"/>
        <end position="26"/>
    </location>
</feature>
<keyword evidence="1" id="KW-0812">Transmembrane</keyword>
<gene>
    <name evidence="2" type="ORF">HMPREF3213_02390</name>
</gene>
<keyword evidence="1" id="KW-1133">Transmembrane helix</keyword>
<sequence>MIHLSSTIIIIAIVGLILLLLFSAALTKPLRWAGKLCIKAIIGAILLFFLNQVGGRYGLHVPINAATVSVSGLLGIPGVIGLTVIQTWILS</sequence>
<proteinExistence type="predicted"/>
<evidence type="ECO:0000313" key="2">
    <source>
        <dbReference type="EMBL" id="KWZ79994.1"/>
    </source>
</evidence>
<dbReference type="Proteomes" id="UP000070376">
    <property type="component" value="Unassembled WGS sequence"/>
</dbReference>
<feature type="transmembrane region" description="Helical" evidence="1">
    <location>
        <begin position="32"/>
        <end position="51"/>
    </location>
</feature>
<evidence type="ECO:0000313" key="3">
    <source>
        <dbReference type="Proteomes" id="UP000070376"/>
    </source>
</evidence>
<evidence type="ECO:0000256" key="1">
    <source>
        <dbReference type="SAM" id="Phobius"/>
    </source>
</evidence>
<dbReference type="AlphaFoldDB" id="A0A133KKF8"/>
<accession>A0A133KKF8</accession>
<dbReference type="NCBIfam" id="TIGR02862">
    <property type="entry name" value="spore_BofA"/>
    <property type="match status" value="1"/>
</dbReference>
<dbReference type="Pfam" id="PF07441">
    <property type="entry name" value="BofA"/>
    <property type="match status" value="1"/>
</dbReference>
<reference evidence="3" key="1">
    <citation type="submission" date="2016-01" db="EMBL/GenBank/DDBJ databases">
        <authorList>
            <person name="Mitreva M."/>
            <person name="Pepin K.H."/>
            <person name="Mihindukulasuriya K.A."/>
            <person name="Fulton R."/>
            <person name="Fronick C."/>
            <person name="O'Laughlin M."/>
            <person name="Miner T."/>
            <person name="Herter B."/>
            <person name="Rosa B.A."/>
            <person name="Cordes M."/>
            <person name="Tomlinson C."/>
            <person name="Wollam A."/>
            <person name="Palsikar V.B."/>
            <person name="Mardis E.R."/>
            <person name="Wilson R.K."/>
        </authorList>
    </citation>
    <scope>NUCLEOTIDE SEQUENCE [LARGE SCALE GENOMIC DNA]</scope>
    <source>
        <strain evidence="3">GED7749B</strain>
    </source>
</reference>
<comment type="caution">
    <text evidence="2">The sequence shown here is derived from an EMBL/GenBank/DDBJ whole genome shotgun (WGS) entry which is preliminary data.</text>
</comment>
<organism evidence="2 3">
    <name type="scientific">Heyndrickxia coagulans</name>
    <name type="common">Weizmannia coagulans</name>
    <dbReference type="NCBI Taxonomy" id="1398"/>
    <lineage>
        <taxon>Bacteria</taxon>
        <taxon>Bacillati</taxon>
        <taxon>Bacillota</taxon>
        <taxon>Bacilli</taxon>
        <taxon>Bacillales</taxon>
        <taxon>Bacillaceae</taxon>
        <taxon>Heyndrickxia</taxon>
    </lineage>
</organism>
<name>A0A133KKF8_HEYCO</name>
<dbReference type="EMBL" id="LRPN01000103">
    <property type="protein sequence ID" value="KWZ79994.1"/>
    <property type="molecule type" value="Genomic_DNA"/>
</dbReference>
<feature type="transmembrane region" description="Helical" evidence="1">
    <location>
        <begin position="63"/>
        <end position="89"/>
    </location>
</feature>